<dbReference type="SMART" id="SM00450">
    <property type="entry name" value="RHOD"/>
    <property type="match status" value="1"/>
</dbReference>
<dbReference type="PANTHER" id="PTHR43031">
    <property type="entry name" value="FAD-DEPENDENT OXIDOREDUCTASE"/>
    <property type="match status" value="1"/>
</dbReference>
<dbReference type="EMBL" id="LS483447">
    <property type="protein sequence ID" value="SQH73998.1"/>
    <property type="molecule type" value="Genomic_DNA"/>
</dbReference>
<dbReference type="PROSITE" id="PS50206">
    <property type="entry name" value="RHODANESE_3"/>
    <property type="match status" value="1"/>
</dbReference>
<dbReference type="PANTHER" id="PTHR43031:SF1">
    <property type="entry name" value="PYRIDINE NUCLEOTIDE-DISULPHIDE OXIDOREDUCTASE"/>
    <property type="match status" value="1"/>
</dbReference>
<sequence length="128" mass="14407">MKRISFPLFIVSTLFLFWSLVSFDKADGFETVSAEKFAKLLADTTVQIVDVRSEAEFAAGHLERAIMIDVRQPDFEKKAIASLDKNCHLAVYCRSGARSAKAAKILVSLGYKKVYNLEGGYKNYPYKK</sequence>
<evidence type="ECO:0000313" key="4">
    <source>
        <dbReference type="Proteomes" id="UP000030136"/>
    </source>
</evidence>
<evidence type="ECO:0000313" key="3">
    <source>
        <dbReference type="EMBL" id="SQH73998.1"/>
    </source>
</evidence>
<evidence type="ECO:0000313" key="2">
    <source>
        <dbReference type="EMBL" id="KGN94181.1"/>
    </source>
</evidence>
<evidence type="ECO:0000259" key="1">
    <source>
        <dbReference type="PROSITE" id="PS50206"/>
    </source>
</evidence>
<dbReference type="AlphaFoldDB" id="A0A0A2FSS1"/>
<dbReference type="Pfam" id="PF00581">
    <property type="entry name" value="Rhodanese"/>
    <property type="match status" value="1"/>
</dbReference>
<reference evidence="3 5" key="2">
    <citation type="submission" date="2018-06" db="EMBL/GenBank/DDBJ databases">
        <authorList>
            <consortium name="Pathogen Informatics"/>
            <person name="Doyle S."/>
        </authorList>
    </citation>
    <scope>NUCLEOTIDE SEQUENCE [LARGE SCALE GENOMIC DNA]</scope>
    <source>
        <strain evidence="3 5">NCTC12858</strain>
    </source>
</reference>
<dbReference type="GO" id="GO:0004792">
    <property type="term" value="F:thiosulfate-cyanide sulfurtransferase activity"/>
    <property type="evidence" value="ECO:0007669"/>
    <property type="project" value="UniProtKB-EC"/>
</dbReference>
<dbReference type="Proteomes" id="UP000030136">
    <property type="component" value="Unassembled WGS sequence"/>
</dbReference>
<dbReference type="KEGG" id="pcre:NCTC12858_01879"/>
<dbReference type="InterPro" id="IPR001763">
    <property type="entry name" value="Rhodanese-like_dom"/>
</dbReference>
<dbReference type="InterPro" id="IPR050229">
    <property type="entry name" value="GlpE_sulfurtransferase"/>
</dbReference>
<keyword evidence="5" id="KW-1185">Reference proteome</keyword>
<protein>
    <submittedName>
        <fullName evidence="3">Thiosulfate sulfurtransferase PspE</fullName>
        <ecNumber evidence="3">2.8.1.1</ecNumber>
    </submittedName>
</protein>
<gene>
    <name evidence="3" type="primary">pspE_2</name>
    <name evidence="2" type="ORF">HQ38_06515</name>
    <name evidence="3" type="ORF">NCTC12858_01879</name>
</gene>
<feature type="domain" description="Rhodanese" evidence="1">
    <location>
        <begin position="42"/>
        <end position="125"/>
    </location>
</feature>
<organism evidence="3 5">
    <name type="scientific">Porphyromonas crevioricanis</name>
    <dbReference type="NCBI Taxonomy" id="393921"/>
    <lineage>
        <taxon>Bacteria</taxon>
        <taxon>Pseudomonadati</taxon>
        <taxon>Bacteroidota</taxon>
        <taxon>Bacteroidia</taxon>
        <taxon>Bacteroidales</taxon>
        <taxon>Porphyromonadaceae</taxon>
        <taxon>Porphyromonas</taxon>
    </lineage>
</organism>
<dbReference type="CDD" id="cd00158">
    <property type="entry name" value="RHOD"/>
    <property type="match status" value="1"/>
</dbReference>
<dbReference type="eggNOG" id="COG0607">
    <property type="taxonomic scope" value="Bacteria"/>
</dbReference>
<dbReference type="STRING" id="393921.HQ45_04040"/>
<dbReference type="SUPFAM" id="SSF52821">
    <property type="entry name" value="Rhodanese/Cell cycle control phosphatase"/>
    <property type="match status" value="1"/>
</dbReference>
<dbReference type="Proteomes" id="UP000249300">
    <property type="component" value="Chromosome 1"/>
</dbReference>
<dbReference type="InterPro" id="IPR036873">
    <property type="entry name" value="Rhodanese-like_dom_sf"/>
</dbReference>
<reference evidence="2 4" key="1">
    <citation type="submission" date="2014-08" db="EMBL/GenBank/DDBJ databases">
        <title>Porphyromonas crevioricanis strain:COT-253_OH1447 Genome sequencing.</title>
        <authorList>
            <person name="Wallis C."/>
            <person name="Deusch O."/>
            <person name="O'Flynn C."/>
            <person name="Davis I."/>
            <person name="Jospin G."/>
            <person name="Darling A.E."/>
            <person name="Coil D.A."/>
            <person name="Alexiev A."/>
            <person name="Horsfall A."/>
            <person name="Kirkwood N."/>
            <person name="Harris S."/>
            <person name="Eisen J.A."/>
        </authorList>
    </citation>
    <scope>NUCLEOTIDE SEQUENCE [LARGE SCALE GENOMIC DNA]</scope>
    <source>
        <strain evidence="4">COT-253 OH1447</strain>
        <strain evidence="2">COT-253_OH1447</strain>
    </source>
</reference>
<accession>A0A0A2FSS1</accession>
<keyword evidence="3" id="KW-0808">Transferase</keyword>
<dbReference type="RefSeq" id="WP_023936211.1">
    <property type="nucleotide sequence ID" value="NZ_FUXH01000003.1"/>
</dbReference>
<evidence type="ECO:0000313" key="5">
    <source>
        <dbReference type="Proteomes" id="UP000249300"/>
    </source>
</evidence>
<proteinExistence type="predicted"/>
<dbReference type="EC" id="2.8.1.1" evidence="3"/>
<dbReference type="OrthoDB" id="1450994at2"/>
<name>A0A0A2FSS1_9PORP</name>
<dbReference type="EMBL" id="JQJC01000020">
    <property type="protein sequence ID" value="KGN94181.1"/>
    <property type="molecule type" value="Genomic_DNA"/>
</dbReference>
<dbReference type="Gene3D" id="3.40.250.10">
    <property type="entry name" value="Rhodanese-like domain"/>
    <property type="match status" value="1"/>
</dbReference>